<dbReference type="InterPro" id="IPR029526">
    <property type="entry name" value="PGBD"/>
</dbReference>
<protein>
    <recommendedName>
        <fullName evidence="1">PiggyBac transposable element-derived protein domain-containing protein</fullName>
    </recommendedName>
</protein>
<evidence type="ECO:0000313" key="3">
    <source>
        <dbReference type="Proteomes" id="UP000327044"/>
    </source>
</evidence>
<keyword evidence="3" id="KW-1185">Reference proteome</keyword>
<comment type="caution">
    <text evidence="2">The sequence shown here is derived from an EMBL/GenBank/DDBJ whole genome shotgun (WGS) entry which is preliminary data.</text>
</comment>
<dbReference type="PANTHER" id="PTHR46599:SF3">
    <property type="entry name" value="PIGGYBAC TRANSPOSABLE ELEMENT-DERIVED PROTEIN 4"/>
    <property type="match status" value="1"/>
</dbReference>
<reference evidence="2 3" key="1">
    <citation type="journal article" date="2018" name="Elife">
        <title>Firefly genomes illuminate parallel origins of bioluminescence in beetles.</title>
        <authorList>
            <person name="Fallon T.R."/>
            <person name="Lower S.E."/>
            <person name="Chang C.H."/>
            <person name="Bessho-Uehara M."/>
            <person name="Martin G.J."/>
            <person name="Bewick A.J."/>
            <person name="Behringer M."/>
            <person name="Debat H.J."/>
            <person name="Wong I."/>
            <person name="Day J.C."/>
            <person name="Suvorov A."/>
            <person name="Silva C.J."/>
            <person name="Stanger-Hall K.F."/>
            <person name="Hall D.W."/>
            <person name="Schmitz R.J."/>
            <person name="Nelson D.R."/>
            <person name="Lewis S.M."/>
            <person name="Shigenobu S."/>
            <person name="Bybee S.M."/>
            <person name="Larracuente A.M."/>
            <person name="Oba Y."/>
            <person name="Weng J.K."/>
        </authorList>
    </citation>
    <scope>NUCLEOTIDE SEQUENCE [LARGE SCALE GENOMIC DNA]</scope>
    <source>
        <strain evidence="2">1611_PpyrPB1</strain>
        <tissue evidence="2">Whole body</tissue>
    </source>
</reference>
<dbReference type="Pfam" id="PF13843">
    <property type="entry name" value="DDE_Tnp_1_7"/>
    <property type="match status" value="1"/>
</dbReference>
<dbReference type="PANTHER" id="PTHR46599">
    <property type="entry name" value="PIGGYBAC TRANSPOSABLE ELEMENT-DERIVED PROTEIN 4"/>
    <property type="match status" value="1"/>
</dbReference>
<feature type="non-terminal residue" evidence="2">
    <location>
        <position position="1"/>
    </location>
</feature>
<accession>A0A5N3ZZA0</accession>
<name>A0A5N3ZZA0_PHOPY</name>
<dbReference type="Proteomes" id="UP000327044">
    <property type="component" value="Unassembled WGS sequence"/>
</dbReference>
<evidence type="ECO:0000259" key="1">
    <source>
        <dbReference type="Pfam" id="PF13843"/>
    </source>
</evidence>
<evidence type="ECO:0000313" key="2">
    <source>
        <dbReference type="EMBL" id="KAB0790393.1"/>
    </source>
</evidence>
<feature type="non-terminal residue" evidence="2">
    <location>
        <position position="260"/>
    </location>
</feature>
<dbReference type="InParanoid" id="A0A5N3ZZA0"/>
<gene>
    <name evidence="2" type="ORF">PPYR_15241</name>
</gene>
<sequence>ILIRSKKSDTEEEASDLPFFIGKDKLTKWSKIAPPSDRTRAENIMTHLPGPKTAVKELKGALEILKHFFDSEMLKTIVECTNKHIEVEKENYTRERNAKETDVVEIQALISLLYLAGVLKSSRLNTEELWNNNGTGVEQFRLTMSKFRFQFLLQQLRFDDIATRTERRKIDKLAPIRDIFDSFVGKCKVAYTPFHNVTIDEKLEAFRGRCSFRQYIPSKPNRYGLKIFALVDSKTFYTNALLSLNCFGTKVTDNCTRVPT</sequence>
<feature type="domain" description="PiggyBac transposable element-derived protein" evidence="1">
    <location>
        <begin position="62"/>
        <end position="241"/>
    </location>
</feature>
<dbReference type="AlphaFoldDB" id="A0A5N3ZZA0"/>
<proteinExistence type="predicted"/>
<dbReference type="EMBL" id="VVIM01001381">
    <property type="protein sequence ID" value="KAB0790393.1"/>
    <property type="molecule type" value="Genomic_DNA"/>
</dbReference>
<organism evidence="2 3">
    <name type="scientific">Photinus pyralis</name>
    <name type="common">Common eastern firefly</name>
    <name type="synonym">Lampyris pyralis</name>
    <dbReference type="NCBI Taxonomy" id="7054"/>
    <lineage>
        <taxon>Eukaryota</taxon>
        <taxon>Metazoa</taxon>
        <taxon>Ecdysozoa</taxon>
        <taxon>Arthropoda</taxon>
        <taxon>Hexapoda</taxon>
        <taxon>Insecta</taxon>
        <taxon>Pterygota</taxon>
        <taxon>Neoptera</taxon>
        <taxon>Endopterygota</taxon>
        <taxon>Coleoptera</taxon>
        <taxon>Polyphaga</taxon>
        <taxon>Elateriformia</taxon>
        <taxon>Elateroidea</taxon>
        <taxon>Lampyridae</taxon>
        <taxon>Lampyrinae</taxon>
        <taxon>Photinus</taxon>
    </lineage>
</organism>